<dbReference type="SMART" id="SM00388">
    <property type="entry name" value="HisKA"/>
    <property type="match status" value="1"/>
</dbReference>
<feature type="domain" description="Histidine kinase" evidence="4">
    <location>
        <begin position="698"/>
        <end position="970"/>
    </location>
</feature>
<feature type="region of interest" description="Disordered" evidence="3">
    <location>
        <begin position="1000"/>
        <end position="1019"/>
    </location>
</feature>
<dbReference type="SMART" id="SM00448">
    <property type="entry name" value="REC"/>
    <property type="match status" value="1"/>
</dbReference>
<accession>A0A9W8WSB7</accession>
<dbReference type="InterPro" id="IPR003661">
    <property type="entry name" value="HisK_dim/P_dom"/>
</dbReference>
<gene>
    <name evidence="6" type="ORF">N0V87_008812</name>
</gene>
<dbReference type="InterPro" id="IPR050956">
    <property type="entry name" value="2C_system_His_kinase"/>
</dbReference>
<dbReference type="EMBL" id="JAPEUV010000135">
    <property type="protein sequence ID" value="KAJ4331875.1"/>
    <property type="molecule type" value="Genomic_DNA"/>
</dbReference>
<evidence type="ECO:0000259" key="4">
    <source>
        <dbReference type="PROSITE" id="PS50109"/>
    </source>
</evidence>
<feature type="modified residue" description="4-aspartylphosphate" evidence="2">
    <location>
        <position position="1086"/>
    </location>
</feature>
<dbReference type="InterPro" id="IPR003594">
    <property type="entry name" value="HATPase_dom"/>
</dbReference>
<dbReference type="InterPro" id="IPR036097">
    <property type="entry name" value="HisK_dim/P_sf"/>
</dbReference>
<name>A0A9W8WSB7_9PLEO</name>
<dbReference type="CDD" id="cd17546">
    <property type="entry name" value="REC_hyHK_CKI1_RcsC-like"/>
    <property type="match status" value="1"/>
</dbReference>
<evidence type="ECO:0000256" key="3">
    <source>
        <dbReference type="SAM" id="MobiDB-lite"/>
    </source>
</evidence>
<dbReference type="SUPFAM" id="SSF52172">
    <property type="entry name" value="CheY-like"/>
    <property type="match status" value="1"/>
</dbReference>
<protein>
    <submittedName>
        <fullName evidence="6">Uncharacterized protein</fullName>
    </submittedName>
</protein>
<dbReference type="InterPro" id="IPR001789">
    <property type="entry name" value="Sig_transdc_resp-reg_receiver"/>
</dbReference>
<dbReference type="Pfam" id="PF00072">
    <property type="entry name" value="Response_reg"/>
    <property type="match status" value="1"/>
</dbReference>
<feature type="compositionally biased region" description="Polar residues" evidence="3">
    <location>
        <begin position="1000"/>
        <end position="1015"/>
    </location>
</feature>
<evidence type="ECO:0000313" key="7">
    <source>
        <dbReference type="Proteomes" id="UP001140562"/>
    </source>
</evidence>
<reference evidence="6" key="1">
    <citation type="submission" date="2022-10" db="EMBL/GenBank/DDBJ databases">
        <title>Tapping the CABI collections for fungal endophytes: first genome assemblies for Collariella, Neodidymelliopsis, Ascochyta clinopodiicola, Didymella pomorum, Didymosphaeria variabile, Neocosmospora piperis and Neocucurbitaria cava.</title>
        <authorList>
            <person name="Hill R."/>
        </authorList>
    </citation>
    <scope>NUCLEOTIDE SEQUENCE</scope>
    <source>
        <strain evidence="6">IMI 360193</strain>
    </source>
</reference>
<comment type="caution">
    <text evidence="6">The sequence shown here is derived from an EMBL/GenBank/DDBJ whole genome shotgun (WGS) entry which is preliminary data.</text>
</comment>
<dbReference type="Pfam" id="PF02518">
    <property type="entry name" value="HATPase_c"/>
    <property type="match status" value="1"/>
</dbReference>
<dbReference type="Pfam" id="PF00512">
    <property type="entry name" value="HisKA"/>
    <property type="match status" value="1"/>
</dbReference>
<dbReference type="InterPro" id="IPR004358">
    <property type="entry name" value="Sig_transdc_His_kin-like_C"/>
</dbReference>
<dbReference type="PROSITE" id="PS50110">
    <property type="entry name" value="RESPONSE_REGULATORY"/>
    <property type="match status" value="1"/>
</dbReference>
<dbReference type="PANTHER" id="PTHR43719:SF30">
    <property type="entry name" value="TWO-COMPONENT SYSTEM RESPONSE REGULATOR"/>
    <property type="match status" value="1"/>
</dbReference>
<dbReference type="PANTHER" id="PTHR43719">
    <property type="entry name" value="TWO-COMPONENT HISTIDINE KINASE"/>
    <property type="match status" value="1"/>
</dbReference>
<dbReference type="CDD" id="cd00082">
    <property type="entry name" value="HisKA"/>
    <property type="match status" value="1"/>
</dbReference>
<dbReference type="OrthoDB" id="60033at2759"/>
<dbReference type="SMART" id="SM00387">
    <property type="entry name" value="HATPase_c"/>
    <property type="match status" value="1"/>
</dbReference>
<dbReference type="InterPro" id="IPR005467">
    <property type="entry name" value="His_kinase_dom"/>
</dbReference>
<dbReference type="AlphaFoldDB" id="A0A9W8WSB7"/>
<keyword evidence="7" id="KW-1185">Reference proteome</keyword>
<dbReference type="SUPFAM" id="SSF55785">
    <property type="entry name" value="PYP-like sensor domain (PAS domain)"/>
    <property type="match status" value="1"/>
</dbReference>
<proteinExistence type="predicted"/>
<evidence type="ECO:0000259" key="5">
    <source>
        <dbReference type="PROSITE" id="PS50110"/>
    </source>
</evidence>
<dbReference type="PRINTS" id="PR00344">
    <property type="entry name" value="BCTRLSENSOR"/>
</dbReference>
<organism evidence="6 7">
    <name type="scientific">Didymella glomerata</name>
    <dbReference type="NCBI Taxonomy" id="749621"/>
    <lineage>
        <taxon>Eukaryota</taxon>
        <taxon>Fungi</taxon>
        <taxon>Dikarya</taxon>
        <taxon>Ascomycota</taxon>
        <taxon>Pezizomycotina</taxon>
        <taxon>Dothideomycetes</taxon>
        <taxon>Pleosporomycetidae</taxon>
        <taxon>Pleosporales</taxon>
        <taxon>Pleosporineae</taxon>
        <taxon>Didymellaceae</taxon>
        <taxon>Didymella</taxon>
    </lineage>
</organism>
<dbReference type="Gene3D" id="3.40.50.2300">
    <property type="match status" value="1"/>
</dbReference>
<evidence type="ECO:0000256" key="2">
    <source>
        <dbReference type="PROSITE-ProRule" id="PRU00169"/>
    </source>
</evidence>
<dbReference type="Gene3D" id="1.10.287.130">
    <property type="match status" value="1"/>
</dbReference>
<evidence type="ECO:0000256" key="1">
    <source>
        <dbReference type="ARBA" id="ARBA00022553"/>
    </source>
</evidence>
<dbReference type="CDD" id="cd16922">
    <property type="entry name" value="HATPase_EvgS-ArcB-TorS-like"/>
    <property type="match status" value="1"/>
</dbReference>
<dbReference type="PROSITE" id="PS50109">
    <property type="entry name" value="HIS_KIN"/>
    <property type="match status" value="1"/>
</dbReference>
<dbReference type="Gene3D" id="3.30.450.20">
    <property type="entry name" value="PAS domain"/>
    <property type="match status" value="2"/>
</dbReference>
<sequence>MALPLRPQLPHNSSSTDPGFLRDLGILDLLETDPRPTFVLDTTSARNSVLGLYLIFSNSAVEKSGALWGAITGSHENYRSLGEDDTSVSHFRNWTYQRPSTPDISLPFCGHSWTRCLIAQRWVVVSGQAMKADGGLQAHERSLSKKISRSNFATFDWTDDPPPTKLSPHVSWARSIDWAKTSLGPMREWSPQLRSNASLIMMDPRPAVGFYGPELIMIYNEPYIELLGGLHPCMGRSAREVLAQVWNEYFEPIIERNLAGETVDNSHTEIPLMRNGYLEETYFSTRFIPIFDSQGATIGHYEPVVETTKEVLLERRLGTLMELSQELPRARNSNAYWDHAVQVISRNSKDVPSALFYSTEADSSSQDSTTTDSAADSQYQCKLRRSIGSVENPFSGIDRLDLRESQGTIKLFKEAIVADLPVTVDLFADPDAQDLAKALQPQGSNDECRTAVICPLHPPSSKETILGFMVLGLSSRRPYDKAYSQFVHEAARLFSASLTSLILHEKDIGRREKAITTAELIKTELRQQLAESQLEADRGHTKFQRFAERSNIGIFILNMDGVYSYRNEAWYSILCSNAGKIDIELQQAWSALVDDEYIEQGQAMFEQLAVTKEPQSFELRLKNTWRVASNSIHDDLPEIQPKWVLCSIFPELSDEGEILEIIGCITEISQQKWGEQLQAVQATQAKESKKQLENFIDTTSHEMRNPLSAIVQCADSIISSHKVLKEFDCGDANYQKILLTTLESAETIVQCSKHMKTIVDDVLTISKLDSGLFAMTPIDVEVKSTARDAVKMFEGEAKAAGVDLQFHIDDSCNQYGIDTVSLDPTRVLQILINLITNAIKFTRLETKREIVVILSVSLERPTHNADGRVAYIPRSEGHEAKTLLADWELSENLFVRFSVQDTGTGMTDAQHHLLFTRFSQASPRTHIDYGGSGLGLFISRRLTEMHGGAIGFTSKKGVGSTFSFYIQSRRSDPSVRRRESVDDNSATVDRGLQAHKTLMRSKSYNETTPQLSRASSQDRDVPDSKLHVLIVEDNLVNQRVLAKQLRNVGMNVAVANHGGEALEYLRTTRYCKADGIGKELTLILMDWEMPVMNGLECVANIRKMQDEGEVSGHVPVIAVTANVRSEQVETALQAGMDDVISKPFRIPELRACIQKTLRKVVPAELGATG</sequence>
<dbReference type="InterPro" id="IPR011006">
    <property type="entry name" value="CheY-like_superfamily"/>
</dbReference>
<dbReference type="Gene3D" id="3.30.565.10">
    <property type="entry name" value="Histidine kinase-like ATPase, C-terminal domain"/>
    <property type="match status" value="1"/>
</dbReference>
<dbReference type="InterPro" id="IPR058846">
    <property type="entry name" value="PAS-like"/>
</dbReference>
<dbReference type="GO" id="GO:0000155">
    <property type="term" value="F:phosphorelay sensor kinase activity"/>
    <property type="evidence" value="ECO:0007669"/>
    <property type="project" value="InterPro"/>
</dbReference>
<keyword evidence="1 2" id="KW-0597">Phosphoprotein</keyword>
<dbReference type="InterPro" id="IPR036890">
    <property type="entry name" value="HATPase_C_sf"/>
</dbReference>
<dbReference type="SUPFAM" id="SSF47384">
    <property type="entry name" value="Homodimeric domain of signal transducing histidine kinase"/>
    <property type="match status" value="1"/>
</dbReference>
<dbReference type="Proteomes" id="UP001140562">
    <property type="component" value="Unassembled WGS sequence"/>
</dbReference>
<dbReference type="Pfam" id="PF26131">
    <property type="entry name" value="PAS-like"/>
    <property type="match status" value="1"/>
</dbReference>
<feature type="domain" description="Response regulatory" evidence="5">
    <location>
        <begin position="1027"/>
        <end position="1157"/>
    </location>
</feature>
<dbReference type="InterPro" id="IPR035965">
    <property type="entry name" value="PAS-like_dom_sf"/>
</dbReference>
<dbReference type="SUPFAM" id="SSF55874">
    <property type="entry name" value="ATPase domain of HSP90 chaperone/DNA topoisomerase II/histidine kinase"/>
    <property type="match status" value="1"/>
</dbReference>
<evidence type="ECO:0000313" key="6">
    <source>
        <dbReference type="EMBL" id="KAJ4331875.1"/>
    </source>
</evidence>